<evidence type="ECO:0000313" key="6">
    <source>
        <dbReference type="Proteomes" id="UP000469558"/>
    </source>
</evidence>
<dbReference type="GO" id="GO:0015986">
    <property type="term" value="P:proton motive force-driven ATP synthesis"/>
    <property type="evidence" value="ECO:0007669"/>
    <property type="project" value="TreeGrafter"/>
</dbReference>
<dbReference type="Proteomes" id="UP000469558">
    <property type="component" value="Unassembled WGS sequence"/>
</dbReference>
<name>A0A8T9C6B0_9HELO</name>
<keyword evidence="6" id="KW-1185">Reference proteome</keyword>
<dbReference type="PANTHER" id="PTHR28074">
    <property type="entry name" value="ATP SYNTHASE SUBUNIT K, MITOCHONDRIAL"/>
    <property type="match status" value="1"/>
</dbReference>
<dbReference type="Pfam" id="PF11022">
    <property type="entry name" value="ATP19"/>
    <property type="match status" value="1"/>
</dbReference>
<evidence type="ECO:0000256" key="2">
    <source>
        <dbReference type="ARBA" id="ARBA00023128"/>
    </source>
</evidence>
<dbReference type="AlphaFoldDB" id="A0A8T9C6B0"/>
<evidence type="ECO:0000313" key="5">
    <source>
        <dbReference type="EMBL" id="TVY81225.1"/>
    </source>
</evidence>
<evidence type="ECO:0000256" key="4">
    <source>
        <dbReference type="SAM" id="Phobius"/>
    </source>
</evidence>
<organism evidence="5 6">
    <name type="scientific">Lachnellula suecica</name>
    <dbReference type="NCBI Taxonomy" id="602035"/>
    <lineage>
        <taxon>Eukaryota</taxon>
        <taxon>Fungi</taxon>
        <taxon>Dikarya</taxon>
        <taxon>Ascomycota</taxon>
        <taxon>Pezizomycotina</taxon>
        <taxon>Leotiomycetes</taxon>
        <taxon>Helotiales</taxon>
        <taxon>Lachnaceae</taxon>
        <taxon>Lachnellula</taxon>
    </lineage>
</organism>
<reference evidence="5 6" key="1">
    <citation type="submission" date="2018-05" db="EMBL/GenBank/DDBJ databases">
        <title>Genome sequencing and assembly of the regulated plant pathogen Lachnellula willkommii and related sister species for the development of diagnostic species identification markers.</title>
        <authorList>
            <person name="Giroux E."/>
            <person name="Bilodeau G."/>
        </authorList>
    </citation>
    <scope>NUCLEOTIDE SEQUENCE [LARGE SCALE GENOMIC DNA]</scope>
    <source>
        <strain evidence="5 6">CBS 268.59</strain>
    </source>
</reference>
<feature type="transmembrane region" description="Helical" evidence="4">
    <location>
        <begin position="12"/>
        <end position="33"/>
    </location>
</feature>
<keyword evidence="4" id="KW-1133">Transmembrane helix</keyword>
<accession>A0A8T9C6B0</accession>
<evidence type="ECO:0000256" key="3">
    <source>
        <dbReference type="ARBA" id="ARBA00023136"/>
    </source>
</evidence>
<dbReference type="OrthoDB" id="2094445at2759"/>
<proteinExistence type="predicted"/>
<protein>
    <submittedName>
        <fullName evidence="5">Uncharacterized protein</fullName>
    </submittedName>
</protein>
<dbReference type="PANTHER" id="PTHR28074:SF1">
    <property type="entry name" value="ATP SYNTHASE SUBUNIT K, MITOCHONDRIAL"/>
    <property type="match status" value="1"/>
</dbReference>
<evidence type="ECO:0000256" key="1">
    <source>
        <dbReference type="ARBA" id="ARBA00004325"/>
    </source>
</evidence>
<keyword evidence="2" id="KW-0496">Mitochondrion</keyword>
<dbReference type="InterPro" id="IPR021278">
    <property type="entry name" value="ATP19"/>
</dbReference>
<dbReference type="EMBL" id="QGMK01000521">
    <property type="protein sequence ID" value="TVY81225.1"/>
    <property type="molecule type" value="Genomic_DNA"/>
</dbReference>
<keyword evidence="3 4" id="KW-0472">Membrane</keyword>
<comment type="caution">
    <text evidence="5">The sequence shown here is derived from an EMBL/GenBank/DDBJ whole genome shotgun (WGS) entry which is preliminary data.</text>
</comment>
<dbReference type="GO" id="GO:0031966">
    <property type="term" value="C:mitochondrial membrane"/>
    <property type="evidence" value="ECO:0007669"/>
    <property type="project" value="UniProtKB-SubCell"/>
</dbReference>
<sequence>MVQQYAIAGRQVGSHVLAMITLGSLGGLSYAFLGGSAAKKTTQGPPINAQSPDEESFIKCVFAPIPQQSAMSRE</sequence>
<gene>
    <name evidence="5" type="ORF">LSUE1_G006216</name>
</gene>
<comment type="subcellular location">
    <subcellularLocation>
        <location evidence="1">Mitochondrion membrane</location>
    </subcellularLocation>
</comment>
<keyword evidence="4" id="KW-0812">Transmembrane</keyword>